<keyword evidence="1" id="KW-0812">Transmembrane</keyword>
<feature type="signal peptide" evidence="2">
    <location>
        <begin position="1"/>
        <end position="25"/>
    </location>
</feature>
<dbReference type="AlphaFoldDB" id="A0AA95MLX8"/>
<keyword evidence="2" id="KW-0732">Signal</keyword>
<protein>
    <submittedName>
        <fullName evidence="3">HupE/UreJ family protein</fullName>
    </submittedName>
</protein>
<dbReference type="Proteomes" id="UP001178288">
    <property type="component" value="Chromosome"/>
</dbReference>
<keyword evidence="4" id="KW-1185">Reference proteome</keyword>
<feature type="transmembrane region" description="Helical" evidence="1">
    <location>
        <begin position="247"/>
        <end position="265"/>
    </location>
</feature>
<keyword evidence="1" id="KW-1133">Transmembrane helix</keyword>
<feature type="transmembrane region" description="Helical" evidence="1">
    <location>
        <begin position="272"/>
        <end position="289"/>
    </location>
</feature>
<evidence type="ECO:0000256" key="1">
    <source>
        <dbReference type="SAM" id="Phobius"/>
    </source>
</evidence>
<proteinExistence type="predicted"/>
<feature type="transmembrane region" description="Helical" evidence="1">
    <location>
        <begin position="335"/>
        <end position="353"/>
    </location>
</feature>
<dbReference type="InterPro" id="IPR032809">
    <property type="entry name" value="Put_HupE_UreJ"/>
</dbReference>
<evidence type="ECO:0000313" key="3">
    <source>
        <dbReference type="EMBL" id="WHY85592.1"/>
    </source>
</evidence>
<feature type="transmembrane region" description="Helical" evidence="1">
    <location>
        <begin position="301"/>
        <end position="323"/>
    </location>
</feature>
<evidence type="ECO:0000256" key="2">
    <source>
        <dbReference type="SAM" id="SignalP"/>
    </source>
</evidence>
<feature type="transmembrane region" description="Helical" evidence="1">
    <location>
        <begin position="221"/>
        <end position="241"/>
    </location>
</feature>
<dbReference type="KEGG" id="nnv:QNH39_23760"/>
<dbReference type="Pfam" id="PF13795">
    <property type="entry name" value="HupE_UreJ_2"/>
    <property type="match status" value="1"/>
</dbReference>
<organism evidence="3 4">
    <name type="scientific">Neobacillus novalis</name>
    <dbReference type="NCBI Taxonomy" id="220687"/>
    <lineage>
        <taxon>Bacteria</taxon>
        <taxon>Bacillati</taxon>
        <taxon>Bacillota</taxon>
        <taxon>Bacilli</taxon>
        <taxon>Bacillales</taxon>
        <taxon>Bacillaceae</taxon>
        <taxon>Neobacillus</taxon>
    </lineage>
</organism>
<feature type="transmembrane region" description="Helical" evidence="1">
    <location>
        <begin position="187"/>
        <end position="209"/>
    </location>
</feature>
<dbReference type="RefSeq" id="WP_066092283.1">
    <property type="nucleotide sequence ID" value="NZ_CP126114.1"/>
</dbReference>
<keyword evidence="1" id="KW-0472">Membrane</keyword>
<reference evidence="3" key="1">
    <citation type="submission" date="2023-05" db="EMBL/GenBank/DDBJ databases">
        <title>Comparative genomics of Bacillaceae isolates and their secondary metabolite potential.</title>
        <authorList>
            <person name="Song L."/>
            <person name="Nielsen L.J."/>
            <person name="Mohite O."/>
            <person name="Xu X."/>
            <person name="Weber T."/>
            <person name="Kovacs A.T."/>
        </authorList>
    </citation>
    <scope>NUCLEOTIDE SEQUENCE</scope>
    <source>
        <strain evidence="3">XLM17</strain>
    </source>
</reference>
<sequence length="358" mass="40391">MVKKWLSLMVLTFALLGFHVPVSFAHTGDSQAYSDILEKDGMIQYILRVDMVELRIAVTPNDPEIGTNTPEVINQFVKNSQPEVETYLLSKIKLHADGIPLEGKLTRLQAIEVNNRPFAEAILEYSQNQKPEYLALTYDMIFDDVDQWHTNFVTITHDGKKQNSVITNDSREIQLGQLSFIRAIQQFFLLGVEHLITGYDHILFLLGLLIGARSVKQILKVVTAFTGAHTVTLILSSMHIIMLPERFVESLIALSIIYVAINNVLNRNMKHNLWLAFGFGLIHGFGFAGSLSEMRMDGGHFMSSLLTFNLGIEMGQILLVLAIYPVIHYLRKVKWSIPSISAAISLFGAVWFIQRAFL</sequence>
<feature type="chain" id="PRO_5041698913" evidence="2">
    <location>
        <begin position="26"/>
        <end position="358"/>
    </location>
</feature>
<accession>A0AA95MLX8</accession>
<name>A0AA95MLX8_9BACI</name>
<gene>
    <name evidence="3" type="ORF">QNH39_23760</name>
</gene>
<dbReference type="EMBL" id="CP126114">
    <property type="protein sequence ID" value="WHY85592.1"/>
    <property type="molecule type" value="Genomic_DNA"/>
</dbReference>
<evidence type="ECO:0000313" key="4">
    <source>
        <dbReference type="Proteomes" id="UP001178288"/>
    </source>
</evidence>